<protein>
    <submittedName>
        <fullName evidence="10">M23 family metallopeptidase</fullName>
    </submittedName>
</protein>
<comment type="cofactor">
    <cofactor evidence="1">
        <name>Zn(2+)</name>
        <dbReference type="ChEBI" id="CHEBI:29105"/>
    </cofactor>
</comment>
<evidence type="ECO:0000256" key="7">
    <source>
        <dbReference type="ARBA" id="ARBA00023049"/>
    </source>
</evidence>
<dbReference type="InterPro" id="IPR011055">
    <property type="entry name" value="Dup_hybrid_motif"/>
</dbReference>
<evidence type="ECO:0000256" key="5">
    <source>
        <dbReference type="ARBA" id="ARBA00022801"/>
    </source>
</evidence>
<dbReference type="InterPro" id="IPR016047">
    <property type="entry name" value="M23ase_b-sheet_dom"/>
</dbReference>
<dbReference type="PANTHER" id="PTHR21666:SF288">
    <property type="entry name" value="CELL DIVISION PROTEIN YTFB"/>
    <property type="match status" value="1"/>
</dbReference>
<comment type="subcellular location">
    <subcellularLocation>
        <location evidence="2">Cell envelope</location>
    </subcellularLocation>
</comment>
<accession>A0ABY3YNU3</accession>
<dbReference type="Pfam" id="PF01551">
    <property type="entry name" value="Peptidase_M23"/>
    <property type="match status" value="1"/>
</dbReference>
<keyword evidence="4" id="KW-0479">Metal-binding</keyword>
<dbReference type="RefSeq" id="WP_242937728.1">
    <property type="nucleotide sequence ID" value="NZ_CP094326.1"/>
</dbReference>
<organism evidence="10 11">
    <name type="scientific">Zhouia spongiae</name>
    <dbReference type="NCBI Taxonomy" id="2202721"/>
    <lineage>
        <taxon>Bacteria</taxon>
        <taxon>Pseudomonadati</taxon>
        <taxon>Bacteroidota</taxon>
        <taxon>Flavobacteriia</taxon>
        <taxon>Flavobacteriales</taxon>
        <taxon>Flavobacteriaceae</taxon>
        <taxon>Zhouia</taxon>
    </lineage>
</organism>
<evidence type="ECO:0000313" key="10">
    <source>
        <dbReference type="EMBL" id="UNY99328.1"/>
    </source>
</evidence>
<name>A0ABY3YNU3_9FLAO</name>
<dbReference type="CDD" id="cd12797">
    <property type="entry name" value="M23_peptidase"/>
    <property type="match status" value="1"/>
</dbReference>
<proteinExistence type="predicted"/>
<evidence type="ECO:0000256" key="6">
    <source>
        <dbReference type="ARBA" id="ARBA00022833"/>
    </source>
</evidence>
<evidence type="ECO:0000256" key="2">
    <source>
        <dbReference type="ARBA" id="ARBA00004196"/>
    </source>
</evidence>
<dbReference type="InterPro" id="IPR045834">
    <property type="entry name" value="Csd3_N2"/>
</dbReference>
<dbReference type="Proteomes" id="UP000829476">
    <property type="component" value="Chromosome"/>
</dbReference>
<keyword evidence="5" id="KW-0378">Hydrolase</keyword>
<evidence type="ECO:0000259" key="9">
    <source>
        <dbReference type="Pfam" id="PF19425"/>
    </source>
</evidence>
<gene>
    <name evidence="10" type="ORF">MQE36_03060</name>
</gene>
<evidence type="ECO:0000256" key="1">
    <source>
        <dbReference type="ARBA" id="ARBA00001947"/>
    </source>
</evidence>
<evidence type="ECO:0000259" key="8">
    <source>
        <dbReference type="Pfam" id="PF01551"/>
    </source>
</evidence>
<dbReference type="EMBL" id="CP094326">
    <property type="protein sequence ID" value="UNY99328.1"/>
    <property type="molecule type" value="Genomic_DNA"/>
</dbReference>
<reference evidence="10 11" key="1">
    <citation type="journal article" date="2018" name="Int. J. Syst. Evol. Microbiol.">
        <title>Zhouia spongiae sp. nov., isolated from a marine sponge.</title>
        <authorList>
            <person name="Zhuang L."/>
            <person name="Lin B."/>
            <person name="Qin F."/>
            <person name="Luo L."/>
        </authorList>
    </citation>
    <scope>NUCLEOTIDE SEQUENCE [LARGE SCALE GENOMIC DNA]</scope>
    <source>
        <strain evidence="10 11">HN-Y44</strain>
    </source>
</reference>
<keyword evidence="6" id="KW-0862">Zinc</keyword>
<dbReference type="Pfam" id="PF19425">
    <property type="entry name" value="Csd3_N2"/>
    <property type="match status" value="1"/>
</dbReference>
<evidence type="ECO:0000256" key="4">
    <source>
        <dbReference type="ARBA" id="ARBA00022723"/>
    </source>
</evidence>
<dbReference type="PANTHER" id="PTHR21666">
    <property type="entry name" value="PEPTIDASE-RELATED"/>
    <property type="match status" value="1"/>
</dbReference>
<sequence>MLRKLLLGTLVIISISACKKEKENVNEEKQVVIEKPKEVNEFGFNLNNFFVLRDTIKQGDSFGEILAKNKIDYSRVYQIAEKTKDSFDIRRLQAGKPYTILCSKDSLQIPQCFIYQPNKIDYVVVNFADSIHAYSKKKPVKIVEREATGTISSSLSEAILEKGMDYQVSHELADIYAWTIDFFRLQTGDRFKVIYEERYIDDTIYAGMGKIKAAYFEHLDESFYAFRFKTDTINDRSDYYTDDANSLRRFFLKAPLNYSRISSRYSRKRFHPVQKRWKAHLGTDYAAPRGTPIWATANGIVTKSGYTAGNGKYVKIRHNSVYETQYLHMSKRAAKVGEYVKQGDIIGYVGSTGLATGPHVCYRFWKNGKQVDPFSQDLPSAEPIKPEIKERYLEFIQPIKTQLDNIIFEEEREEFIAELN</sequence>
<dbReference type="SUPFAM" id="SSF51261">
    <property type="entry name" value="Duplicated hybrid motif"/>
    <property type="match status" value="1"/>
</dbReference>
<dbReference type="PROSITE" id="PS51257">
    <property type="entry name" value="PROKAR_LIPOPROTEIN"/>
    <property type="match status" value="1"/>
</dbReference>
<dbReference type="Gene3D" id="3.10.450.350">
    <property type="match status" value="2"/>
</dbReference>
<evidence type="ECO:0000313" key="11">
    <source>
        <dbReference type="Proteomes" id="UP000829476"/>
    </source>
</evidence>
<keyword evidence="7" id="KW-0482">Metalloprotease</keyword>
<feature type="domain" description="Csd3-like second N-terminal" evidence="9">
    <location>
        <begin position="145"/>
        <end position="265"/>
    </location>
</feature>
<dbReference type="InterPro" id="IPR050570">
    <property type="entry name" value="Cell_wall_metabolism_enzyme"/>
</dbReference>
<dbReference type="Gene3D" id="2.70.70.10">
    <property type="entry name" value="Glucose Permease (Domain IIA)"/>
    <property type="match status" value="1"/>
</dbReference>
<keyword evidence="11" id="KW-1185">Reference proteome</keyword>
<evidence type="ECO:0000256" key="3">
    <source>
        <dbReference type="ARBA" id="ARBA00022670"/>
    </source>
</evidence>
<feature type="domain" description="M23ase beta-sheet core" evidence="8">
    <location>
        <begin position="279"/>
        <end position="373"/>
    </location>
</feature>
<keyword evidence="3" id="KW-0645">Protease</keyword>